<keyword evidence="4" id="KW-0238">DNA-binding</keyword>
<evidence type="ECO:0000313" key="6">
    <source>
        <dbReference type="EMBL" id="SVD44837.1"/>
    </source>
</evidence>
<feature type="domain" description="FtsK" evidence="5">
    <location>
        <begin position="178"/>
        <end position="286"/>
    </location>
</feature>
<reference evidence="6" key="1">
    <citation type="submission" date="2018-05" db="EMBL/GenBank/DDBJ databases">
        <authorList>
            <person name="Lanie J.A."/>
            <person name="Ng W.-L."/>
            <person name="Kazmierczak K.M."/>
            <person name="Andrzejewski T.M."/>
            <person name="Davidsen T.M."/>
            <person name="Wayne K.J."/>
            <person name="Tettelin H."/>
            <person name="Glass J.I."/>
            <person name="Rusch D."/>
            <person name="Podicherti R."/>
            <person name="Tsui H.-C.T."/>
            <person name="Winkler M.E."/>
        </authorList>
    </citation>
    <scope>NUCLEOTIDE SEQUENCE</scope>
</reference>
<dbReference type="InterPro" id="IPR050206">
    <property type="entry name" value="FtsK/SpoIIIE/SftA"/>
</dbReference>
<accession>A0A382VED3</accession>
<dbReference type="Pfam" id="PF17854">
    <property type="entry name" value="FtsK_alpha"/>
    <property type="match status" value="1"/>
</dbReference>
<protein>
    <recommendedName>
        <fullName evidence="5">FtsK domain-containing protein</fullName>
    </recommendedName>
</protein>
<evidence type="ECO:0000256" key="3">
    <source>
        <dbReference type="ARBA" id="ARBA00022840"/>
    </source>
</evidence>
<evidence type="ECO:0000256" key="4">
    <source>
        <dbReference type="ARBA" id="ARBA00023125"/>
    </source>
</evidence>
<dbReference type="PANTHER" id="PTHR22683">
    <property type="entry name" value="SPORULATION PROTEIN RELATED"/>
    <property type="match status" value="1"/>
</dbReference>
<keyword evidence="3" id="KW-0067">ATP-binding</keyword>
<organism evidence="6">
    <name type="scientific">marine metagenome</name>
    <dbReference type="NCBI Taxonomy" id="408172"/>
    <lineage>
        <taxon>unclassified sequences</taxon>
        <taxon>metagenomes</taxon>
        <taxon>ecological metagenomes</taxon>
    </lineage>
</organism>
<dbReference type="AlphaFoldDB" id="A0A382VED3"/>
<dbReference type="PROSITE" id="PS50901">
    <property type="entry name" value="FTSK"/>
    <property type="match status" value="1"/>
</dbReference>
<name>A0A382VED3_9ZZZZ</name>
<dbReference type="InterPro" id="IPR041027">
    <property type="entry name" value="FtsK_alpha"/>
</dbReference>
<comment type="similarity">
    <text evidence="1">Belongs to the FtsK/SpoIIIE/SftA family.</text>
</comment>
<dbReference type="Pfam" id="PF01580">
    <property type="entry name" value="FtsK_SpoIIIE"/>
    <property type="match status" value="1"/>
</dbReference>
<dbReference type="Gene3D" id="3.40.50.300">
    <property type="entry name" value="P-loop containing nucleotide triphosphate hydrolases"/>
    <property type="match status" value="1"/>
</dbReference>
<dbReference type="GO" id="GO:0003677">
    <property type="term" value="F:DNA binding"/>
    <property type="evidence" value="ECO:0007669"/>
    <property type="project" value="UniProtKB-KW"/>
</dbReference>
<dbReference type="InterPro" id="IPR027417">
    <property type="entry name" value="P-loop_NTPase"/>
</dbReference>
<gene>
    <name evidence="6" type="ORF">METZ01_LOCUS397691</name>
</gene>
<sequence length="286" mass="32076">ISNKGSIKSEPIFAKNKKSFLQKNISFTKTFSKNPTDKYTYDLPSFDMLLKSSKREIYSREIEKINNNAAKKLEETLAEYGVEGKIVNFKSGPIVTLFEFIPRAGIKTSKVIGLADDISRAMSSVSARISSQPGKTSIGIEIPNLKRMNVMFGDLVDDEKFHTKNNSLTLALGKNIAGEKVFTDLEKMPHLLIAGTTGSGKSVGINTMILSLLFRFKPNECKLILIDPKMLELSVYEDIPHLLTPVVTDPKKAVYALKWVVREMENRYKLMNSLNVKNISSYNEKV</sequence>
<evidence type="ECO:0000256" key="1">
    <source>
        <dbReference type="ARBA" id="ARBA00006474"/>
    </source>
</evidence>
<dbReference type="EMBL" id="UINC01151306">
    <property type="protein sequence ID" value="SVD44837.1"/>
    <property type="molecule type" value="Genomic_DNA"/>
</dbReference>
<dbReference type="SUPFAM" id="SSF52540">
    <property type="entry name" value="P-loop containing nucleoside triphosphate hydrolases"/>
    <property type="match status" value="1"/>
</dbReference>
<keyword evidence="2" id="KW-0547">Nucleotide-binding</keyword>
<evidence type="ECO:0000256" key="2">
    <source>
        <dbReference type="ARBA" id="ARBA00022741"/>
    </source>
</evidence>
<dbReference type="PANTHER" id="PTHR22683:SF41">
    <property type="entry name" value="DNA TRANSLOCASE FTSK"/>
    <property type="match status" value="1"/>
</dbReference>
<dbReference type="Gene3D" id="3.30.980.40">
    <property type="match status" value="1"/>
</dbReference>
<dbReference type="GO" id="GO:0005524">
    <property type="term" value="F:ATP binding"/>
    <property type="evidence" value="ECO:0007669"/>
    <property type="project" value="UniProtKB-KW"/>
</dbReference>
<feature type="non-terminal residue" evidence="6">
    <location>
        <position position="286"/>
    </location>
</feature>
<feature type="non-terminal residue" evidence="6">
    <location>
        <position position="1"/>
    </location>
</feature>
<evidence type="ECO:0000259" key="5">
    <source>
        <dbReference type="PROSITE" id="PS50901"/>
    </source>
</evidence>
<dbReference type="InterPro" id="IPR002543">
    <property type="entry name" value="FtsK_dom"/>
</dbReference>
<proteinExistence type="inferred from homology"/>